<proteinExistence type="predicted"/>
<dbReference type="RefSeq" id="XP_009216759.1">
    <property type="nucleotide sequence ID" value="XM_009218495.1"/>
</dbReference>
<dbReference type="EMBL" id="GL385395">
    <property type="protein sequence ID" value="EJT80750.1"/>
    <property type="molecule type" value="Genomic_DNA"/>
</dbReference>
<dbReference type="EnsemblFungi" id="EJT80750">
    <property type="protein sequence ID" value="EJT80750"/>
    <property type="gene ID" value="GGTG_00744"/>
</dbReference>
<evidence type="ECO:0000313" key="2">
    <source>
        <dbReference type="EnsemblFungi" id="EJT80750"/>
    </source>
</evidence>
<reference evidence="2" key="5">
    <citation type="submission" date="2018-04" db="UniProtKB">
        <authorList>
            <consortium name="EnsemblFungi"/>
        </authorList>
    </citation>
    <scope>IDENTIFICATION</scope>
    <source>
        <strain evidence="2">R3-111a-1</strain>
    </source>
</reference>
<accession>J3NHK7</accession>
<name>J3NHK7_GAET3</name>
<keyword evidence="3" id="KW-1185">Reference proteome</keyword>
<organism evidence="1">
    <name type="scientific">Gaeumannomyces tritici (strain R3-111a-1)</name>
    <name type="common">Wheat and barley take-all root rot fungus</name>
    <name type="synonym">Gaeumannomyces graminis var. tritici</name>
    <dbReference type="NCBI Taxonomy" id="644352"/>
    <lineage>
        <taxon>Eukaryota</taxon>
        <taxon>Fungi</taxon>
        <taxon>Dikarya</taxon>
        <taxon>Ascomycota</taxon>
        <taxon>Pezizomycotina</taxon>
        <taxon>Sordariomycetes</taxon>
        <taxon>Sordariomycetidae</taxon>
        <taxon>Magnaporthales</taxon>
        <taxon>Magnaporthaceae</taxon>
        <taxon>Gaeumannomyces</taxon>
    </lineage>
</organism>
<dbReference type="GeneID" id="20341202"/>
<evidence type="ECO:0000313" key="3">
    <source>
        <dbReference type="Proteomes" id="UP000006039"/>
    </source>
</evidence>
<dbReference type="AlphaFoldDB" id="J3NHK7"/>
<gene>
    <name evidence="2" type="primary">20341202</name>
    <name evidence="1" type="ORF">GGTG_00744</name>
</gene>
<protein>
    <submittedName>
        <fullName evidence="1 2">Uncharacterized protein</fullName>
    </submittedName>
</protein>
<reference evidence="1" key="3">
    <citation type="submission" date="2010-09" db="EMBL/GenBank/DDBJ databases">
        <title>Annotation of Gaeumannomyces graminis var. tritici R3-111a-1.</title>
        <authorList>
            <consortium name="The Broad Institute Genome Sequencing Platform"/>
            <person name="Ma L.-J."/>
            <person name="Dead R."/>
            <person name="Young S.K."/>
            <person name="Zeng Q."/>
            <person name="Gargeya S."/>
            <person name="Fitzgerald M."/>
            <person name="Haas B."/>
            <person name="Abouelleil A."/>
            <person name="Alvarado L."/>
            <person name="Arachchi H.M."/>
            <person name="Berlin A."/>
            <person name="Brown A."/>
            <person name="Chapman S.B."/>
            <person name="Chen Z."/>
            <person name="Dunbar C."/>
            <person name="Freedman E."/>
            <person name="Gearin G."/>
            <person name="Gellesch M."/>
            <person name="Goldberg J."/>
            <person name="Griggs A."/>
            <person name="Gujja S."/>
            <person name="Heiman D."/>
            <person name="Howarth C."/>
            <person name="Larson L."/>
            <person name="Lui A."/>
            <person name="MacDonald P.J.P."/>
            <person name="Mehta T."/>
            <person name="Montmayeur A."/>
            <person name="Murphy C."/>
            <person name="Neiman D."/>
            <person name="Pearson M."/>
            <person name="Priest M."/>
            <person name="Roberts A."/>
            <person name="Saif S."/>
            <person name="Shea T."/>
            <person name="Shenoy N."/>
            <person name="Sisk P."/>
            <person name="Stolte C."/>
            <person name="Sykes S."/>
            <person name="Yandava C."/>
            <person name="Wortman J."/>
            <person name="Nusbaum C."/>
            <person name="Birren B."/>
        </authorList>
    </citation>
    <scope>NUCLEOTIDE SEQUENCE</scope>
    <source>
        <strain evidence="1">R3-111a-1</strain>
    </source>
</reference>
<dbReference type="HOGENOM" id="CLU_3032476_0_0_1"/>
<evidence type="ECO:0000313" key="1">
    <source>
        <dbReference type="EMBL" id="EJT80750.1"/>
    </source>
</evidence>
<dbReference type="Proteomes" id="UP000006039">
    <property type="component" value="Unassembled WGS sequence"/>
</dbReference>
<reference evidence="2" key="4">
    <citation type="journal article" date="2015" name="G3 (Bethesda)">
        <title>Genome sequences of three phytopathogenic species of the Magnaporthaceae family of fungi.</title>
        <authorList>
            <person name="Okagaki L.H."/>
            <person name="Nunes C.C."/>
            <person name="Sailsbery J."/>
            <person name="Clay B."/>
            <person name="Brown D."/>
            <person name="John T."/>
            <person name="Oh Y."/>
            <person name="Young N."/>
            <person name="Fitzgerald M."/>
            <person name="Haas B.J."/>
            <person name="Zeng Q."/>
            <person name="Young S."/>
            <person name="Adiconis X."/>
            <person name="Fan L."/>
            <person name="Levin J.Z."/>
            <person name="Mitchell T.K."/>
            <person name="Okubara P.A."/>
            <person name="Farman M.L."/>
            <person name="Kohn L.M."/>
            <person name="Birren B."/>
            <person name="Ma L.-J."/>
            <person name="Dean R.A."/>
        </authorList>
    </citation>
    <scope>NUCLEOTIDE SEQUENCE</scope>
    <source>
        <strain evidence="2">R3-111a-1</strain>
    </source>
</reference>
<dbReference type="VEuPathDB" id="FungiDB:GGTG_00744"/>
<reference evidence="1" key="2">
    <citation type="submission" date="2010-07" db="EMBL/GenBank/DDBJ databases">
        <authorList>
            <consortium name="The Broad Institute Genome Sequencing Platform"/>
            <consortium name="Broad Institute Genome Sequencing Center for Infectious Disease"/>
            <person name="Ma L.-J."/>
            <person name="Dead R."/>
            <person name="Young S."/>
            <person name="Zeng Q."/>
            <person name="Koehrsen M."/>
            <person name="Alvarado L."/>
            <person name="Berlin A."/>
            <person name="Chapman S.B."/>
            <person name="Chen Z."/>
            <person name="Freedman E."/>
            <person name="Gellesch M."/>
            <person name="Goldberg J."/>
            <person name="Griggs A."/>
            <person name="Gujja S."/>
            <person name="Heilman E.R."/>
            <person name="Heiman D."/>
            <person name="Hepburn T."/>
            <person name="Howarth C."/>
            <person name="Jen D."/>
            <person name="Larson L."/>
            <person name="Mehta T."/>
            <person name="Neiman D."/>
            <person name="Pearson M."/>
            <person name="Roberts A."/>
            <person name="Saif S."/>
            <person name="Shea T."/>
            <person name="Shenoy N."/>
            <person name="Sisk P."/>
            <person name="Stolte C."/>
            <person name="Sykes S."/>
            <person name="Walk T."/>
            <person name="White J."/>
            <person name="Yandava C."/>
            <person name="Haas B."/>
            <person name="Nusbaum C."/>
            <person name="Birren B."/>
        </authorList>
    </citation>
    <scope>NUCLEOTIDE SEQUENCE</scope>
    <source>
        <strain evidence="1">R3-111a-1</strain>
    </source>
</reference>
<sequence length="55" mass="6306">MHSQGDGNWAGQNSREYLVKKLSDFPIVAFFRDFFQFDPVQQISLLPTPSEAELC</sequence>
<reference evidence="3" key="1">
    <citation type="submission" date="2010-07" db="EMBL/GenBank/DDBJ databases">
        <title>The genome sequence of Gaeumannomyces graminis var. tritici strain R3-111a-1.</title>
        <authorList>
            <consortium name="The Broad Institute Genome Sequencing Platform"/>
            <person name="Ma L.-J."/>
            <person name="Dead R."/>
            <person name="Young S."/>
            <person name="Zeng Q."/>
            <person name="Koehrsen M."/>
            <person name="Alvarado L."/>
            <person name="Berlin A."/>
            <person name="Chapman S.B."/>
            <person name="Chen Z."/>
            <person name="Freedman E."/>
            <person name="Gellesch M."/>
            <person name="Goldberg J."/>
            <person name="Griggs A."/>
            <person name="Gujja S."/>
            <person name="Heilman E.R."/>
            <person name="Heiman D."/>
            <person name="Hepburn T."/>
            <person name="Howarth C."/>
            <person name="Jen D."/>
            <person name="Larson L."/>
            <person name="Mehta T."/>
            <person name="Neiman D."/>
            <person name="Pearson M."/>
            <person name="Roberts A."/>
            <person name="Saif S."/>
            <person name="Shea T."/>
            <person name="Shenoy N."/>
            <person name="Sisk P."/>
            <person name="Stolte C."/>
            <person name="Sykes S."/>
            <person name="Walk T."/>
            <person name="White J."/>
            <person name="Yandava C."/>
            <person name="Haas B."/>
            <person name="Nusbaum C."/>
            <person name="Birren B."/>
        </authorList>
    </citation>
    <scope>NUCLEOTIDE SEQUENCE [LARGE SCALE GENOMIC DNA]</scope>
    <source>
        <strain evidence="3">R3-111a-1</strain>
    </source>
</reference>